<evidence type="ECO:0000313" key="4">
    <source>
        <dbReference type="EMBL" id="CAK9211182.1"/>
    </source>
</evidence>
<dbReference type="PANTHER" id="PTHR34375">
    <property type="entry name" value="GATA ZINC FINGER PROTEIN-RELATED"/>
    <property type="match status" value="1"/>
</dbReference>
<accession>A0ABP0U256</accession>
<dbReference type="Gene3D" id="3.30.559.10">
    <property type="entry name" value="Chloramphenicol acetyltransferase-like domain"/>
    <property type="match status" value="1"/>
</dbReference>
<dbReference type="Pfam" id="PF16911">
    <property type="entry name" value="PapA_C"/>
    <property type="match status" value="1"/>
</dbReference>
<keyword evidence="2" id="KW-0012">Acyltransferase</keyword>
<dbReference type="InterPro" id="IPR023213">
    <property type="entry name" value="CAT-like_dom_sf"/>
</dbReference>
<feature type="domain" description="Phthiocerol/phthiodiolone dimycocerosyl transferase C-terminal" evidence="3">
    <location>
        <begin position="307"/>
        <end position="415"/>
    </location>
</feature>
<gene>
    <name evidence="4" type="ORF">CSSPTR1EN2_LOCUS10531</name>
</gene>
<reference evidence="4" key="1">
    <citation type="submission" date="2024-02" db="EMBL/GenBank/DDBJ databases">
        <authorList>
            <consortium name="ELIXIR-Norway"/>
            <consortium name="Elixir Norway"/>
        </authorList>
    </citation>
    <scope>NUCLEOTIDE SEQUENCE</scope>
</reference>
<organism evidence="4 5">
    <name type="scientific">Sphagnum troendelagicum</name>
    <dbReference type="NCBI Taxonomy" id="128251"/>
    <lineage>
        <taxon>Eukaryota</taxon>
        <taxon>Viridiplantae</taxon>
        <taxon>Streptophyta</taxon>
        <taxon>Embryophyta</taxon>
        <taxon>Bryophyta</taxon>
        <taxon>Sphagnophytina</taxon>
        <taxon>Sphagnopsida</taxon>
        <taxon>Sphagnales</taxon>
        <taxon>Sphagnaceae</taxon>
        <taxon>Sphagnum</taxon>
    </lineage>
</organism>
<name>A0ABP0U256_9BRYO</name>
<evidence type="ECO:0000313" key="5">
    <source>
        <dbReference type="Proteomes" id="UP001497512"/>
    </source>
</evidence>
<evidence type="ECO:0000256" key="2">
    <source>
        <dbReference type="ARBA" id="ARBA00023315"/>
    </source>
</evidence>
<dbReference type="Proteomes" id="UP001497512">
    <property type="component" value="Chromosome 18"/>
</dbReference>
<dbReference type="SUPFAM" id="SSF52777">
    <property type="entry name" value="CoA-dependent acyltransferases"/>
    <property type="match status" value="2"/>
</dbReference>
<sequence>MTAVALQQQQEGLTDTEYMGEASAAYELVTPSSIGSSCAADMMEGGVDEVISLEGPHDRLLGDTEENWCRAVAGGTGISVIGVLFSKPLDSSKLQLAIDVVQSNHPRLRSELMWIQGKPAFRVSSKPCVKVQVLDATRSEDTSPLIADFEHVQTTEDGNAEQPEKSKEDDRAWLTLVETELNTNIWPEKQHSLESMQMFVIRLHYLPGNRSLVTLRVHTAACDRVSAATVLTDILEALLNISKRLPLDSETPHNLEADAHGGLKNEVPSGKGNKPFWAHGIDLLGYSLGSKRHALLPFEEPCMPRQTRLIRSSLSFEHTQALLQACSKVKASLYGAICAAGLKAAAASKQLRNNSEHFAIVTLVDCRHYLEPVVSDSTVGFYHSALMNTYHLNETAKFWELARCCSDSLDSAIRNRKHFTDIGDLNYLMYQSMMHPSLTPSNSLRTSLLVVFRDTMLDNLTDLADALGVDDYVGCSSIHGIGPSLAVFDSICNGQLHCANVYPSPLHSHSQMQIFVNTMMDNLVKFNP</sequence>
<dbReference type="Gene3D" id="3.30.559.30">
    <property type="entry name" value="Nonribosomal peptide synthetase, condensation domain"/>
    <property type="match status" value="1"/>
</dbReference>
<dbReference type="EMBL" id="OZ019910">
    <property type="protein sequence ID" value="CAK9211182.1"/>
    <property type="molecule type" value="Genomic_DNA"/>
</dbReference>
<evidence type="ECO:0000256" key="1">
    <source>
        <dbReference type="ARBA" id="ARBA00022679"/>
    </source>
</evidence>
<proteinExistence type="predicted"/>
<dbReference type="InterPro" id="IPR031641">
    <property type="entry name" value="PapA_C"/>
</dbReference>
<keyword evidence="1" id="KW-0808">Transferase</keyword>
<protein>
    <recommendedName>
        <fullName evidence="3">Phthiocerol/phthiodiolone dimycocerosyl transferase C-terminal domain-containing protein</fullName>
    </recommendedName>
</protein>
<evidence type="ECO:0000259" key="3">
    <source>
        <dbReference type="Pfam" id="PF16911"/>
    </source>
</evidence>
<keyword evidence="5" id="KW-1185">Reference proteome</keyword>
<dbReference type="PANTHER" id="PTHR34375:SF2">
    <property type="entry name" value="GATA ZINC FINGER PROTEIN"/>
    <property type="match status" value="1"/>
</dbReference>